<keyword evidence="9" id="KW-0472">Membrane</keyword>
<dbReference type="Proteomes" id="UP001163046">
    <property type="component" value="Unassembled WGS sequence"/>
</dbReference>
<evidence type="ECO:0000256" key="10">
    <source>
        <dbReference type="ARBA" id="ARBA00023180"/>
    </source>
</evidence>
<evidence type="ECO:0000256" key="11">
    <source>
        <dbReference type="ARBA" id="ARBA00039304"/>
    </source>
</evidence>
<evidence type="ECO:0000313" key="16">
    <source>
        <dbReference type="EMBL" id="KAJ7384692.1"/>
    </source>
</evidence>
<dbReference type="Gene3D" id="1.10.1280.10">
    <property type="entry name" value="Di-copper center containing domain from catechol oxidase"/>
    <property type="match status" value="1"/>
</dbReference>
<feature type="domain" description="Tyrosinase copper-binding" evidence="15">
    <location>
        <begin position="181"/>
        <end position="256"/>
    </location>
</feature>
<sequence>MISLTITCLVLVAVTLPWAQGQFPKVCITLKSLKSKECCPIPKGFNAPCGSDGNRGTCQELTIRDWTFKYSHYQPFQDDDERSDWPHALYHKTCKCQSNFAGYDCSKCEFGYHGNNCNQKRTLTRKNFAKLSAEEKDRFMRYINMSRYFNSDYVVTSTPYEEINRTVQAGGDPSVLFYNISNYERFVWMHYYAARDTIHPNNITDAAIDFAHDGQGFASWHRLFMLAWERSLQEIAGDENFAVPYWDWTANTKECDPTICSEDLLA</sequence>
<dbReference type="CDD" id="cd00055">
    <property type="entry name" value="EGF_Lam"/>
    <property type="match status" value="1"/>
</dbReference>
<dbReference type="InterPro" id="IPR002049">
    <property type="entry name" value="LE_dom"/>
</dbReference>
<evidence type="ECO:0000256" key="8">
    <source>
        <dbReference type="ARBA" id="ARBA00023033"/>
    </source>
</evidence>
<dbReference type="GO" id="GO:0012505">
    <property type="term" value="C:endomembrane system"/>
    <property type="evidence" value="ECO:0007669"/>
    <property type="project" value="UniProtKB-SubCell"/>
</dbReference>
<reference evidence="16" key="1">
    <citation type="submission" date="2023-01" db="EMBL/GenBank/DDBJ databases">
        <title>Genome assembly of the deep-sea coral Lophelia pertusa.</title>
        <authorList>
            <person name="Herrera S."/>
            <person name="Cordes E."/>
        </authorList>
    </citation>
    <scope>NUCLEOTIDE SEQUENCE</scope>
    <source>
        <strain evidence="16">USNM1676648</strain>
        <tissue evidence="16">Polyp</tissue>
    </source>
</reference>
<comment type="subcellular location">
    <subcellularLocation>
        <location evidence="13">Endomembrane system</location>
        <topology evidence="13">Single-pass type I membrane protein</topology>
    </subcellularLocation>
</comment>
<accession>A0A9W9ZN60</accession>
<keyword evidence="8" id="KW-0503">Monooxygenase</keyword>
<dbReference type="PANTHER" id="PTHR11474">
    <property type="entry name" value="TYROSINASE FAMILY MEMBER"/>
    <property type="match status" value="1"/>
</dbReference>
<evidence type="ECO:0000256" key="2">
    <source>
        <dbReference type="ARBA" id="ARBA00011906"/>
    </source>
</evidence>
<dbReference type="InterPro" id="IPR050316">
    <property type="entry name" value="Tyrosinase/Hemocyanin"/>
</dbReference>
<keyword evidence="7" id="KW-0186">Copper</keyword>
<feature type="signal peptide" evidence="14">
    <location>
        <begin position="1"/>
        <end position="21"/>
    </location>
</feature>
<evidence type="ECO:0000259" key="15">
    <source>
        <dbReference type="Pfam" id="PF00264"/>
    </source>
</evidence>
<comment type="cofactor">
    <cofactor evidence="1">
        <name>Cu(2+)</name>
        <dbReference type="ChEBI" id="CHEBI:29036"/>
    </cofactor>
</comment>
<protein>
    <recommendedName>
        <fullName evidence="11">Tyrosinase</fullName>
        <ecNumber evidence="2">1.14.18.1</ecNumber>
    </recommendedName>
    <alternativeName>
        <fullName evidence="12">Monophenol monooxygenase</fullName>
    </alternativeName>
</protein>
<dbReference type="AlphaFoldDB" id="A0A9W9ZN60"/>
<comment type="caution">
    <text evidence="16">The sequence shown here is derived from an EMBL/GenBank/DDBJ whole genome shotgun (WGS) entry which is preliminary data.</text>
</comment>
<keyword evidence="10" id="KW-0325">Glycoprotein</keyword>
<keyword evidence="6" id="KW-0560">Oxidoreductase</keyword>
<keyword evidence="3" id="KW-0812">Transmembrane</keyword>
<evidence type="ECO:0000256" key="14">
    <source>
        <dbReference type="SAM" id="SignalP"/>
    </source>
</evidence>
<proteinExistence type="predicted"/>
<name>A0A9W9ZN60_9CNID</name>
<evidence type="ECO:0000313" key="17">
    <source>
        <dbReference type="Proteomes" id="UP001163046"/>
    </source>
</evidence>
<dbReference type="Pfam" id="PF00264">
    <property type="entry name" value="Tyrosinase"/>
    <property type="match status" value="1"/>
</dbReference>
<evidence type="ECO:0000256" key="4">
    <source>
        <dbReference type="ARBA" id="ARBA00022723"/>
    </source>
</evidence>
<dbReference type="SUPFAM" id="SSF48056">
    <property type="entry name" value="Di-copper centre-containing domain"/>
    <property type="match status" value="1"/>
</dbReference>
<keyword evidence="5 14" id="KW-0732">Signal</keyword>
<dbReference type="EC" id="1.14.18.1" evidence="2"/>
<evidence type="ECO:0000256" key="1">
    <source>
        <dbReference type="ARBA" id="ARBA00001973"/>
    </source>
</evidence>
<dbReference type="InterPro" id="IPR002227">
    <property type="entry name" value="Tyrosinase_Cu-bd"/>
</dbReference>
<evidence type="ECO:0000256" key="7">
    <source>
        <dbReference type="ARBA" id="ARBA00023008"/>
    </source>
</evidence>
<evidence type="ECO:0000256" key="3">
    <source>
        <dbReference type="ARBA" id="ARBA00022692"/>
    </source>
</evidence>
<evidence type="ECO:0000256" key="5">
    <source>
        <dbReference type="ARBA" id="ARBA00022729"/>
    </source>
</evidence>
<dbReference type="GO" id="GO:0046872">
    <property type="term" value="F:metal ion binding"/>
    <property type="evidence" value="ECO:0007669"/>
    <property type="project" value="UniProtKB-KW"/>
</dbReference>
<dbReference type="GO" id="GO:0004503">
    <property type="term" value="F:tyrosinase activity"/>
    <property type="evidence" value="ECO:0007669"/>
    <property type="project" value="UniProtKB-EC"/>
</dbReference>
<dbReference type="PANTHER" id="PTHR11474:SF124">
    <property type="entry name" value="TYROSINASE"/>
    <property type="match status" value="1"/>
</dbReference>
<dbReference type="GO" id="GO:0043473">
    <property type="term" value="P:pigmentation"/>
    <property type="evidence" value="ECO:0007669"/>
    <property type="project" value="TreeGrafter"/>
</dbReference>
<keyword evidence="17" id="KW-1185">Reference proteome</keyword>
<gene>
    <name evidence="16" type="ORF">OS493_020275</name>
</gene>
<dbReference type="GO" id="GO:0042438">
    <property type="term" value="P:melanin biosynthetic process"/>
    <property type="evidence" value="ECO:0007669"/>
    <property type="project" value="TreeGrafter"/>
</dbReference>
<dbReference type="InterPro" id="IPR008922">
    <property type="entry name" value="Di-copper_centre_dom_sf"/>
</dbReference>
<keyword evidence="4" id="KW-0479">Metal-binding</keyword>
<evidence type="ECO:0000256" key="9">
    <source>
        <dbReference type="ARBA" id="ARBA00023136"/>
    </source>
</evidence>
<evidence type="ECO:0000256" key="6">
    <source>
        <dbReference type="ARBA" id="ARBA00023002"/>
    </source>
</evidence>
<dbReference type="OrthoDB" id="6132182at2759"/>
<evidence type="ECO:0000256" key="12">
    <source>
        <dbReference type="ARBA" id="ARBA00042251"/>
    </source>
</evidence>
<organism evidence="16 17">
    <name type="scientific">Desmophyllum pertusum</name>
    <dbReference type="NCBI Taxonomy" id="174260"/>
    <lineage>
        <taxon>Eukaryota</taxon>
        <taxon>Metazoa</taxon>
        <taxon>Cnidaria</taxon>
        <taxon>Anthozoa</taxon>
        <taxon>Hexacorallia</taxon>
        <taxon>Scleractinia</taxon>
        <taxon>Caryophylliina</taxon>
        <taxon>Caryophylliidae</taxon>
        <taxon>Desmophyllum</taxon>
    </lineage>
</organism>
<dbReference type="EMBL" id="MU825885">
    <property type="protein sequence ID" value="KAJ7384692.1"/>
    <property type="molecule type" value="Genomic_DNA"/>
</dbReference>
<evidence type="ECO:0000256" key="13">
    <source>
        <dbReference type="ARBA" id="ARBA00046288"/>
    </source>
</evidence>
<feature type="chain" id="PRO_5040831097" description="Tyrosinase" evidence="14">
    <location>
        <begin position="22"/>
        <end position="266"/>
    </location>
</feature>